<evidence type="ECO:0000313" key="2">
    <source>
        <dbReference type="EMBL" id="AXY25490.1"/>
    </source>
</evidence>
<protein>
    <recommendedName>
        <fullName evidence="1">Alpha/beta hydrolase domain-containing protein</fullName>
    </recommendedName>
</protein>
<dbReference type="Proteomes" id="UP000263232">
    <property type="component" value="Chromosome"/>
</dbReference>
<proteinExistence type="predicted"/>
<name>A0A347WK83_9LACT</name>
<dbReference type="EMBL" id="CP023434">
    <property type="protein sequence ID" value="AXY25490.1"/>
    <property type="molecule type" value="Genomic_DNA"/>
</dbReference>
<dbReference type="InterPro" id="IPR045394">
    <property type="entry name" value="Abhydrolase_dom"/>
</dbReference>
<evidence type="ECO:0000313" key="3">
    <source>
        <dbReference type="Proteomes" id="UP000263232"/>
    </source>
</evidence>
<dbReference type="RefSeq" id="WP_118990401.1">
    <property type="nucleotide sequence ID" value="NZ_CP023434.1"/>
</dbReference>
<accession>A0A347WK83</accession>
<reference evidence="2 3" key="1">
    <citation type="submission" date="2017-09" db="EMBL/GenBank/DDBJ databases">
        <title>Complete genome sequence of Oxytococcus suis strain ZY16052.</title>
        <authorList>
            <person name="Li F."/>
        </authorList>
    </citation>
    <scope>NUCLEOTIDE SEQUENCE [LARGE SCALE GENOMIC DNA]</scope>
    <source>
        <strain evidence="2 3">ZY16052</strain>
    </source>
</reference>
<organism evidence="2 3">
    <name type="scientific">Suicoccus acidiformans</name>
    <dbReference type="NCBI Taxonomy" id="2036206"/>
    <lineage>
        <taxon>Bacteria</taxon>
        <taxon>Bacillati</taxon>
        <taxon>Bacillota</taxon>
        <taxon>Bacilli</taxon>
        <taxon>Lactobacillales</taxon>
        <taxon>Aerococcaceae</taxon>
        <taxon>Suicoccus</taxon>
    </lineage>
</organism>
<dbReference type="KEGG" id="abae:CL176_05465"/>
<gene>
    <name evidence="2" type="ORF">CL176_05465</name>
</gene>
<feature type="domain" description="Alpha/beta hydrolase" evidence="1">
    <location>
        <begin position="13"/>
        <end position="298"/>
    </location>
</feature>
<dbReference type="AlphaFoldDB" id="A0A347WK83"/>
<evidence type="ECO:0000259" key="1">
    <source>
        <dbReference type="Pfam" id="PF20091"/>
    </source>
</evidence>
<dbReference type="OrthoDB" id="1971292at2"/>
<dbReference type="Pfam" id="PF20091">
    <property type="entry name" value="Abhydrolase_10"/>
    <property type="match status" value="1"/>
</dbReference>
<sequence length="316" mass="36275">MCNFLVSLLDYPVKAEAQAYRTRIFVRKPVKPADFSGRMYLDIYNASNGYGIEDVWRRSYQYYIENGHIYIGITSKPVNVQSLEKIDYNRYKSLYWVNIQAEDVPEIINPIKAIPGTEEGLIWDMLSQLGYLIKTNQAPFLANYAVEELYMTGQSQSGIYLNTYVYFFHSYVQEIFDGFLTVLGAGRMRDLRQKERRVSLAGIRDQLIANTEIPFILLSSHGDINLFRSKTHILQDLADCYPKIRHYELASSPHTDPTLPMKPAGSEVAKTVDSSRLLGGSYDYKVNFIQLAYYVNAARNFYINGLSMARNRQLPA</sequence>
<keyword evidence="3" id="KW-1185">Reference proteome</keyword>